<dbReference type="EMBL" id="ACEN01000062">
    <property type="protein sequence ID" value="EEG33653.1"/>
    <property type="molecule type" value="Genomic_DNA"/>
</dbReference>
<evidence type="ECO:0000313" key="2">
    <source>
        <dbReference type="Proteomes" id="UP000004457"/>
    </source>
</evidence>
<organism evidence="1 2">
    <name type="scientific">Neisseria flavescens NRL30031/H210</name>
    <dbReference type="NCBI Taxonomy" id="546264"/>
    <lineage>
        <taxon>Bacteria</taxon>
        <taxon>Pseudomonadati</taxon>
        <taxon>Pseudomonadota</taxon>
        <taxon>Betaproteobacteria</taxon>
        <taxon>Neisseriales</taxon>
        <taxon>Neisseriaceae</taxon>
        <taxon>Neisseria</taxon>
    </lineage>
</organism>
<proteinExistence type="predicted"/>
<dbReference type="GeneID" id="49971299"/>
<name>C0EN31_NEIFL</name>
<dbReference type="AlphaFoldDB" id="C0EN31"/>
<dbReference type="Proteomes" id="UP000004457">
    <property type="component" value="Unassembled WGS sequence"/>
</dbReference>
<comment type="caution">
    <text evidence="1">The sequence shown here is derived from an EMBL/GenBank/DDBJ whole genome shotgun (WGS) entry which is preliminary data.</text>
</comment>
<gene>
    <name evidence="1" type="ORF">NEIFLAOT_01364</name>
</gene>
<accession>C0EN31</accession>
<dbReference type="RefSeq" id="WP_003680587.1">
    <property type="nucleotide sequence ID" value="NZ_ACEN01000062.1"/>
</dbReference>
<keyword evidence="2" id="KW-1185">Reference proteome</keyword>
<evidence type="ECO:0000313" key="1">
    <source>
        <dbReference type="EMBL" id="EEG33653.1"/>
    </source>
</evidence>
<sequence length="60" mass="7406">MDDEKAKKAAEYRKKYEQKRLVKHVSFNLEKEKELVEFVQNEAEDFSNWVKEKIREEMQK</sequence>
<protein>
    <submittedName>
        <fullName evidence="1">Uncharacterized protein</fullName>
    </submittedName>
</protein>
<reference evidence="1 2" key="1">
    <citation type="submission" date="2009-01" db="EMBL/GenBank/DDBJ databases">
        <authorList>
            <person name="Fulton L."/>
            <person name="Clifton S."/>
            <person name="Chinwalla A.T."/>
            <person name="Mitreva M."/>
            <person name="Sodergren E."/>
            <person name="Weinstock G."/>
            <person name="Clifton S."/>
            <person name="Dooling D.J."/>
            <person name="Fulton B."/>
            <person name="Minx P."/>
            <person name="Pepin K.H."/>
            <person name="Johnson M."/>
            <person name="Bhonagiri V."/>
            <person name="Nash W.E."/>
            <person name="Mardis E.R."/>
            <person name="Wilson R.K."/>
        </authorList>
    </citation>
    <scope>NUCLEOTIDE SEQUENCE [LARGE SCALE GENOMIC DNA]</scope>
    <source>
        <strain evidence="1 2">NRL30031/H210</strain>
    </source>
</reference>